<accession>A0ABR3GBE3</accession>
<comment type="caution">
    <text evidence="1">The sequence shown here is derived from an EMBL/GenBank/DDBJ whole genome shotgun (WGS) entry which is preliminary data.</text>
</comment>
<sequence>MRSHSTQVGPLAMPVGGSDGVAVVHLCALIMNDWTNDKKRFESQRERFESERERFYLQDKSQAIQIAELKKDAITMLEEKVRFEQGFNVRGGLERICYQAVLDQRIPNVSGTQRKLDALASTDAFGEIYMLEISTRKLIMRDVERCRKNIYHELSKHAHGNEGTILIRRQDFTPEEVVAVLSYYKLQDAWNNALPWMEVGDK</sequence>
<evidence type="ECO:0000313" key="1">
    <source>
        <dbReference type="EMBL" id="KAL0633277.1"/>
    </source>
</evidence>
<reference evidence="1 2" key="1">
    <citation type="submission" date="2024-02" db="EMBL/GenBank/DDBJ databases">
        <title>Discinaceae phylogenomics.</title>
        <authorList>
            <person name="Dirks A.C."/>
            <person name="James T.Y."/>
        </authorList>
    </citation>
    <scope>NUCLEOTIDE SEQUENCE [LARGE SCALE GENOMIC DNA]</scope>
    <source>
        <strain evidence="1 2">ACD0624</strain>
    </source>
</reference>
<dbReference type="Proteomes" id="UP001447188">
    <property type="component" value="Unassembled WGS sequence"/>
</dbReference>
<gene>
    <name evidence="1" type="ORF">Q9L58_007830</name>
</gene>
<organism evidence="1 2">
    <name type="scientific">Discina gigas</name>
    <dbReference type="NCBI Taxonomy" id="1032678"/>
    <lineage>
        <taxon>Eukaryota</taxon>
        <taxon>Fungi</taxon>
        <taxon>Dikarya</taxon>
        <taxon>Ascomycota</taxon>
        <taxon>Pezizomycotina</taxon>
        <taxon>Pezizomycetes</taxon>
        <taxon>Pezizales</taxon>
        <taxon>Discinaceae</taxon>
        <taxon>Discina</taxon>
    </lineage>
</organism>
<evidence type="ECO:0000313" key="2">
    <source>
        <dbReference type="Proteomes" id="UP001447188"/>
    </source>
</evidence>
<name>A0ABR3GBE3_9PEZI</name>
<dbReference type="EMBL" id="JBBBZM010000131">
    <property type="protein sequence ID" value="KAL0633277.1"/>
    <property type="molecule type" value="Genomic_DNA"/>
</dbReference>
<proteinExistence type="predicted"/>
<keyword evidence="2" id="KW-1185">Reference proteome</keyword>
<protein>
    <submittedName>
        <fullName evidence="1">Uncharacterized protein</fullName>
    </submittedName>
</protein>